<evidence type="ECO:0000256" key="3">
    <source>
        <dbReference type="SAM" id="MobiDB-lite"/>
    </source>
</evidence>
<comment type="subcellular location">
    <subcellularLocation>
        <location evidence="1">Membrane</location>
    </subcellularLocation>
</comment>
<evidence type="ECO:0008006" key="7">
    <source>
        <dbReference type="Google" id="ProtNLM"/>
    </source>
</evidence>
<dbReference type="Proteomes" id="UP000267128">
    <property type="component" value="Unassembled WGS sequence"/>
</dbReference>
<dbReference type="AlphaFoldDB" id="A0A3N0CMX7"/>
<evidence type="ECO:0000313" key="6">
    <source>
        <dbReference type="Proteomes" id="UP000267128"/>
    </source>
</evidence>
<name>A0A3N0CMX7_9ACTN</name>
<evidence type="ECO:0000256" key="2">
    <source>
        <dbReference type="ARBA" id="ARBA00023136"/>
    </source>
</evidence>
<comment type="caution">
    <text evidence="5">The sequence shown here is derived from an EMBL/GenBank/DDBJ whole genome shotgun (WGS) entry which is preliminary data.</text>
</comment>
<organism evidence="5 6">
    <name type="scientific">Nocardioides marmoriginsengisoli</name>
    <dbReference type="NCBI Taxonomy" id="661483"/>
    <lineage>
        <taxon>Bacteria</taxon>
        <taxon>Bacillati</taxon>
        <taxon>Actinomycetota</taxon>
        <taxon>Actinomycetes</taxon>
        <taxon>Propionibacteriales</taxon>
        <taxon>Nocardioidaceae</taxon>
        <taxon>Nocardioides</taxon>
    </lineage>
</organism>
<feature type="region of interest" description="Disordered" evidence="3">
    <location>
        <begin position="33"/>
        <end position="107"/>
    </location>
</feature>
<reference evidence="5 6" key="1">
    <citation type="submission" date="2018-11" db="EMBL/GenBank/DDBJ databases">
        <authorList>
            <person name="Li F."/>
        </authorList>
    </citation>
    <scope>NUCLEOTIDE SEQUENCE [LARGE SCALE GENOMIC DNA]</scope>
    <source>
        <strain evidence="5 6">Gsoil 097</strain>
    </source>
</reference>
<keyword evidence="4" id="KW-1133">Transmembrane helix</keyword>
<evidence type="ECO:0000256" key="1">
    <source>
        <dbReference type="ARBA" id="ARBA00004370"/>
    </source>
</evidence>
<dbReference type="EMBL" id="RJSE01000003">
    <property type="protein sequence ID" value="RNL64808.1"/>
    <property type="molecule type" value="Genomic_DNA"/>
</dbReference>
<evidence type="ECO:0000313" key="5">
    <source>
        <dbReference type="EMBL" id="RNL64808.1"/>
    </source>
</evidence>
<dbReference type="PANTHER" id="PTHR37042">
    <property type="entry name" value="OUTER MEMBRANE PROTEIN RV1973"/>
    <property type="match status" value="1"/>
</dbReference>
<feature type="compositionally biased region" description="Acidic residues" evidence="3">
    <location>
        <begin position="69"/>
        <end position="89"/>
    </location>
</feature>
<feature type="compositionally biased region" description="Acidic residues" evidence="3">
    <location>
        <begin position="44"/>
        <end position="57"/>
    </location>
</feature>
<protein>
    <recommendedName>
        <fullName evidence="7">Mce-associated membrane protein</fullName>
    </recommendedName>
</protein>
<feature type="transmembrane region" description="Helical" evidence="4">
    <location>
        <begin position="115"/>
        <end position="135"/>
    </location>
</feature>
<keyword evidence="2 4" id="KW-0472">Membrane</keyword>
<keyword evidence="4" id="KW-0812">Transmembrane</keyword>
<sequence length="276" mass="28772">MNAIAPDEKVCPFCAEVIKAAAVKCRFCHSDLPEPEPVERDLAEPEPEDAPAPEAESDSAPLPGADPESSAEPEAEPEAEAEADADPEPSAEPLADAEPGTGAARAAGTGGVDKVAAALLALCVLLAGALTTIILTSGPGDLAVADNGQVTDAAYRDAAMSAAASNAALLGSLSYKTLDADKKAARAVMTASYVKEYEDALKDVEPAMVKQNVTVKATAISTSVLSLRKSEAKIMMWVNTITTIEGNPRQQLDQNRIVLTMKRQDDAWVVSKTDKL</sequence>
<feature type="compositionally biased region" description="Low complexity" evidence="3">
    <location>
        <begin position="91"/>
        <end position="107"/>
    </location>
</feature>
<dbReference type="OrthoDB" id="3828517at2"/>
<evidence type="ECO:0000256" key="4">
    <source>
        <dbReference type="SAM" id="Phobius"/>
    </source>
</evidence>
<accession>A0A3N0CMX7</accession>
<keyword evidence="6" id="KW-1185">Reference proteome</keyword>
<dbReference type="RefSeq" id="WP_123225910.1">
    <property type="nucleotide sequence ID" value="NZ_RJSE01000003.1"/>
</dbReference>
<dbReference type="PANTHER" id="PTHR37042:SF4">
    <property type="entry name" value="OUTER MEMBRANE PROTEIN RV1973"/>
    <property type="match status" value="1"/>
</dbReference>
<proteinExistence type="predicted"/>
<feature type="compositionally biased region" description="Low complexity" evidence="3">
    <location>
        <begin position="58"/>
        <end position="68"/>
    </location>
</feature>
<dbReference type="GO" id="GO:0016020">
    <property type="term" value="C:membrane"/>
    <property type="evidence" value="ECO:0007669"/>
    <property type="project" value="UniProtKB-SubCell"/>
</dbReference>
<gene>
    <name evidence="5" type="ORF">EFK50_02105</name>
</gene>
<feature type="compositionally biased region" description="Basic and acidic residues" evidence="3">
    <location>
        <begin position="33"/>
        <end position="43"/>
    </location>
</feature>